<keyword evidence="4" id="KW-0964">Secreted</keyword>
<keyword evidence="3" id="KW-0134">Cell wall</keyword>
<evidence type="ECO:0000256" key="5">
    <source>
        <dbReference type="ARBA" id="ARBA00022729"/>
    </source>
</evidence>
<comment type="subcellular location">
    <subcellularLocation>
        <location evidence="1">Secreted</location>
        <location evidence="1">Cell wall</location>
    </subcellularLocation>
</comment>
<dbReference type="GO" id="GO:0042973">
    <property type="term" value="F:glucan endo-1,3-beta-D-glucosidase activity"/>
    <property type="evidence" value="ECO:0007669"/>
    <property type="project" value="TreeGrafter"/>
</dbReference>
<evidence type="ECO:0000256" key="1">
    <source>
        <dbReference type="ARBA" id="ARBA00004191"/>
    </source>
</evidence>
<accession>A0A5M3YX84</accession>
<comment type="caution">
    <text evidence="8">The sequence shown here is derived from an EMBL/GenBank/DDBJ whole genome shotgun (WGS) entry which is preliminary data.</text>
</comment>
<dbReference type="OrthoDB" id="941679at2759"/>
<evidence type="ECO:0000256" key="4">
    <source>
        <dbReference type="ARBA" id="ARBA00022525"/>
    </source>
</evidence>
<dbReference type="GO" id="GO:0005576">
    <property type="term" value="C:extracellular region"/>
    <property type="evidence" value="ECO:0007669"/>
    <property type="project" value="TreeGrafter"/>
</dbReference>
<dbReference type="GO" id="GO:0071555">
    <property type="term" value="P:cell wall organization"/>
    <property type="evidence" value="ECO:0007669"/>
    <property type="project" value="TreeGrafter"/>
</dbReference>
<comment type="similarity">
    <text evidence="2 7">Belongs to the glycosyl hydrolase 17 family.</text>
</comment>
<dbReference type="SUPFAM" id="SSF51445">
    <property type="entry name" value="(Trans)glycosidases"/>
    <property type="match status" value="1"/>
</dbReference>
<evidence type="ECO:0000313" key="8">
    <source>
        <dbReference type="EMBL" id="GFF17177.1"/>
    </source>
</evidence>
<protein>
    <submittedName>
        <fullName evidence="8">Glycoside hydrolase</fullName>
    </submittedName>
</protein>
<proteinExistence type="inferred from homology"/>
<evidence type="ECO:0000256" key="6">
    <source>
        <dbReference type="ARBA" id="ARBA00022801"/>
    </source>
</evidence>
<dbReference type="PANTHER" id="PTHR16631">
    <property type="entry name" value="GLUCAN 1,3-BETA-GLUCOSIDASE"/>
    <property type="match status" value="1"/>
</dbReference>
<evidence type="ECO:0000313" key="9">
    <source>
        <dbReference type="Proteomes" id="UP000452235"/>
    </source>
</evidence>
<dbReference type="InterPro" id="IPR017853">
    <property type="entry name" value="GH"/>
</dbReference>
<dbReference type="AlphaFoldDB" id="A0A5M3YX84"/>
<dbReference type="EMBL" id="BLJY01000006">
    <property type="protein sequence ID" value="GFF17177.1"/>
    <property type="molecule type" value="Genomic_DNA"/>
</dbReference>
<dbReference type="GO" id="GO:0009277">
    <property type="term" value="C:fungal-type cell wall"/>
    <property type="evidence" value="ECO:0007669"/>
    <property type="project" value="TreeGrafter"/>
</dbReference>
<sequence length="337" mass="37070">MKWLIHVLAVLLLSFYACALPYESGQVVGKHDPDHQNGIVAVIDDNSVNINVDQTATTNAGTPHKADKPSHPVSHAQAQRRFGISYSPYNNDGTCRTQDQVNSDLDQLHPYGFVRIYGVDCDQAQKVVRAARQRGLRVMAGVFDLQNFPASLQPIIDAAHGDWSTFHSISVGNELVNRGHATPAQVVDALHTARRRLRAAGYPGPVVTVDTFNRLIDHPELCHASDYCAANCHTFFDPTQPADNAGTYVRAQAQRVSAAAAGKRTVITETGWPHHGRPNGQAVPSAANQKRALTGLSRAFHHRPDDLVMFSAFDDMWKKDSGDTFDAEKFWGIHHRS</sequence>
<dbReference type="Gene3D" id="3.20.20.80">
    <property type="entry name" value="Glycosidases"/>
    <property type="match status" value="2"/>
</dbReference>
<name>A0A5M3YX84_ASPTE</name>
<gene>
    <name evidence="8" type="ORF">ATEIFO6365_0006051400</name>
</gene>
<dbReference type="GO" id="GO:0005975">
    <property type="term" value="P:carbohydrate metabolic process"/>
    <property type="evidence" value="ECO:0007669"/>
    <property type="project" value="InterPro"/>
</dbReference>
<dbReference type="PANTHER" id="PTHR16631:SF14">
    <property type="entry name" value="FAMILY 17 GLUCOSIDASE SCW10-RELATED"/>
    <property type="match status" value="1"/>
</dbReference>
<reference evidence="8 9" key="1">
    <citation type="submission" date="2020-01" db="EMBL/GenBank/DDBJ databases">
        <title>Aspergillus terreus IFO 6365 whole genome shotgun sequence.</title>
        <authorList>
            <person name="Kanamasa S."/>
            <person name="Takahashi H."/>
        </authorList>
    </citation>
    <scope>NUCLEOTIDE SEQUENCE [LARGE SCALE GENOMIC DNA]</scope>
    <source>
        <strain evidence="8 9">IFO 6365</strain>
    </source>
</reference>
<evidence type="ECO:0000256" key="2">
    <source>
        <dbReference type="ARBA" id="ARBA00008773"/>
    </source>
</evidence>
<organism evidence="8 9">
    <name type="scientific">Aspergillus terreus</name>
    <dbReference type="NCBI Taxonomy" id="33178"/>
    <lineage>
        <taxon>Eukaryota</taxon>
        <taxon>Fungi</taxon>
        <taxon>Dikarya</taxon>
        <taxon>Ascomycota</taxon>
        <taxon>Pezizomycotina</taxon>
        <taxon>Eurotiomycetes</taxon>
        <taxon>Eurotiomycetidae</taxon>
        <taxon>Eurotiales</taxon>
        <taxon>Aspergillaceae</taxon>
        <taxon>Aspergillus</taxon>
        <taxon>Aspergillus subgen. Circumdati</taxon>
    </lineage>
</organism>
<dbReference type="Proteomes" id="UP000452235">
    <property type="component" value="Unassembled WGS sequence"/>
</dbReference>
<dbReference type="InterPro" id="IPR000490">
    <property type="entry name" value="Glyco_hydro_17"/>
</dbReference>
<evidence type="ECO:0000256" key="3">
    <source>
        <dbReference type="ARBA" id="ARBA00022512"/>
    </source>
</evidence>
<dbReference type="InterPro" id="IPR050732">
    <property type="entry name" value="Beta-glucan_modifiers"/>
</dbReference>
<keyword evidence="6 8" id="KW-0378">Hydrolase</keyword>
<keyword evidence="9" id="KW-1185">Reference proteome</keyword>
<dbReference type="Pfam" id="PF00332">
    <property type="entry name" value="Glyco_hydro_17"/>
    <property type="match status" value="1"/>
</dbReference>
<dbReference type="GO" id="GO:0009986">
    <property type="term" value="C:cell surface"/>
    <property type="evidence" value="ECO:0007669"/>
    <property type="project" value="TreeGrafter"/>
</dbReference>
<dbReference type="PROSITE" id="PS51257">
    <property type="entry name" value="PROKAR_LIPOPROTEIN"/>
    <property type="match status" value="1"/>
</dbReference>
<evidence type="ECO:0000256" key="7">
    <source>
        <dbReference type="RuleBase" id="RU004335"/>
    </source>
</evidence>
<keyword evidence="5" id="KW-0732">Signal</keyword>
<dbReference type="VEuPathDB" id="FungiDB:ATEG_03280"/>